<evidence type="ECO:0000256" key="11">
    <source>
        <dbReference type="ARBA" id="ARBA00023242"/>
    </source>
</evidence>
<evidence type="ECO:0000256" key="9">
    <source>
        <dbReference type="ARBA" id="ARBA00022842"/>
    </source>
</evidence>
<feature type="region of interest" description="Disordered" evidence="14">
    <location>
        <begin position="259"/>
        <end position="390"/>
    </location>
</feature>
<dbReference type="PANTHER" id="PTHR10763:SF23">
    <property type="entry name" value="ORIGIN RECOGNITION COMPLEX SUBUNIT 1"/>
    <property type="match status" value="1"/>
</dbReference>
<dbReference type="InterPro" id="IPR003593">
    <property type="entry name" value="AAA+_ATPase"/>
</dbReference>
<dbReference type="InterPro" id="IPR003959">
    <property type="entry name" value="ATPase_AAA_core"/>
</dbReference>
<keyword evidence="5 13" id="KW-0235">DNA replication</keyword>
<evidence type="ECO:0000256" key="6">
    <source>
        <dbReference type="ARBA" id="ARBA00022723"/>
    </source>
</evidence>
<dbReference type="GO" id="GO:0046872">
    <property type="term" value="F:metal ion binding"/>
    <property type="evidence" value="ECO:0007669"/>
    <property type="project" value="UniProtKB-KW"/>
</dbReference>
<dbReference type="CDD" id="cd04719">
    <property type="entry name" value="BAH_Orc1p_animal"/>
    <property type="match status" value="1"/>
</dbReference>
<keyword evidence="9" id="KW-0460">Magnesium</keyword>
<dbReference type="InterPro" id="IPR001025">
    <property type="entry name" value="BAH_dom"/>
</dbReference>
<evidence type="ECO:0000256" key="14">
    <source>
        <dbReference type="SAM" id="MobiDB-lite"/>
    </source>
</evidence>
<keyword evidence="11 13" id="KW-0539">Nucleus</keyword>
<feature type="region of interest" description="Disordered" evidence="14">
    <location>
        <begin position="154"/>
        <end position="214"/>
    </location>
</feature>
<dbReference type="Gene3D" id="3.40.50.300">
    <property type="entry name" value="P-loop containing nucleotide triphosphate hydrolases"/>
    <property type="match status" value="1"/>
</dbReference>
<comment type="subunit">
    <text evidence="13">ORC is composed of six subunits.</text>
</comment>
<reference evidence="16" key="1">
    <citation type="submission" date="2025-08" db="UniProtKB">
        <authorList>
            <consortium name="Ensembl"/>
        </authorList>
    </citation>
    <scope>IDENTIFICATION</scope>
</reference>
<evidence type="ECO:0000256" key="1">
    <source>
        <dbReference type="ARBA" id="ARBA00004123"/>
    </source>
</evidence>
<dbReference type="InterPro" id="IPR027417">
    <property type="entry name" value="P-loop_NTPase"/>
</dbReference>
<evidence type="ECO:0000256" key="3">
    <source>
        <dbReference type="ARBA" id="ARBA00019081"/>
    </source>
</evidence>
<dbReference type="GO" id="GO:0033314">
    <property type="term" value="P:mitotic DNA replication checkpoint signaling"/>
    <property type="evidence" value="ECO:0007669"/>
    <property type="project" value="TreeGrafter"/>
</dbReference>
<dbReference type="FunFam" id="2.30.30.490:FF:000010">
    <property type="entry name" value="Origin recognition complex subunit 1"/>
    <property type="match status" value="1"/>
</dbReference>
<feature type="domain" description="BAH" evidence="15">
    <location>
        <begin position="46"/>
        <end position="169"/>
    </location>
</feature>
<keyword evidence="6" id="KW-0479">Metal-binding</keyword>
<dbReference type="GO" id="GO:0016887">
    <property type="term" value="F:ATP hydrolysis activity"/>
    <property type="evidence" value="ECO:0007669"/>
    <property type="project" value="InterPro"/>
</dbReference>
<feature type="compositionally biased region" description="Polar residues" evidence="14">
    <location>
        <begin position="192"/>
        <end position="205"/>
    </location>
</feature>
<dbReference type="InterPro" id="IPR041083">
    <property type="entry name" value="AAA_lid_10"/>
</dbReference>
<evidence type="ECO:0000259" key="15">
    <source>
        <dbReference type="PROSITE" id="PS51038"/>
    </source>
</evidence>
<feature type="region of interest" description="Disordered" evidence="14">
    <location>
        <begin position="220"/>
        <end position="239"/>
    </location>
</feature>
<dbReference type="Ensembl" id="ENSCCRT00020125149.1">
    <property type="protein sequence ID" value="ENSCCRP00020114728.1"/>
    <property type="gene ID" value="ENSCCRG00020051870.1"/>
</dbReference>
<evidence type="ECO:0000256" key="7">
    <source>
        <dbReference type="ARBA" id="ARBA00022741"/>
    </source>
</evidence>
<evidence type="ECO:0000313" key="17">
    <source>
        <dbReference type="Proteomes" id="UP000694701"/>
    </source>
</evidence>
<accession>A0A8C2KUC2</accession>
<dbReference type="FunFam" id="1.10.8.60:FF:000062">
    <property type="entry name" value="Origin recognition complex subunit 1"/>
    <property type="match status" value="1"/>
</dbReference>
<dbReference type="SMART" id="SM00439">
    <property type="entry name" value="BAH"/>
    <property type="match status" value="1"/>
</dbReference>
<comment type="subunit">
    <text evidence="12">Component of ORC, a complex composed of at least 6 subunits: ORC1, ORC2, ORC3, ORC4, ORC5 and ORC6. ORC is regulated in a cell-cycle dependent manner. It is sequentially assembled at the exit from anaphase of mitosis and disassembled as cells enter S phase. Interacts with CDC6 and KAT7/HBO1. Interacts with LRWD1 predominantly during the G1 phase and with less affinity during mitosis, when phosphorylated.</text>
</comment>
<sequence length="767" mass="86445">MSRYITRLRMRRTYKWNGRPVGEDRKLKRKYYESMSISVEGKTEDATVSLGQYILIEGDDDDNPFVAQLRKLYTDGKKKTAVVQWFVRMCEVPQNKRKLLGRDPHPQEIFFYQDRSCDNEVDGETILGAVQVNYKDILFVKLLWDTKSFKALDPELMQPPQSPKSPPPSSRGPQTRALPTPDLSVMKRAMSGTLTRGSMSTGKMNSSEAESLHSASKLSAAKALSAKRRSRASSGPHVRKKLDLCSEWHLSTYILAEEEHEDSPIQTAATPRSKRKSAQLVSSRIRKQNVLGNKVDRLSDGDDDDDCFIPTKTDLQSSSDEEEEAKIDSEDELIVKKRRGSRTPRSTEKTRVTARTPRKTPIKKTAPATPRTPRHATPSIPSRSAPARKPGNVLEEARARLHVSSVPESLPCREQEFQDIYNFVESKVIDGTGGCMYISGVPGTGKTATVHEVVRSLQQSAEQDEIPHFHFIEINGMKMTDPHQAYVQILQKLTDQKATPDHAAALLEKRFSAPAPKKETTVLLVDELDLLWTRKQNVMYNLFDWPTRRNARLVVLTIANTMDLPERIMINRVASRLGLTRMSFQPYTFKQLQQIITSRLNRVKAFEEDALQLVSRKVAALSGDARRCLDICRRATEICEHSGSQKNGSGLVGMSHVMEALDEMFSSSYIAAIRCASVQEQLFLRAVIAEFRRLGLEEATFQQVFVQHQALCRVEGLQPVSVSEGLAVCQRLGSCRLLLLEGSRLDLFLRIRLNVSQDDVLYALKAD</sequence>
<dbReference type="GO" id="GO:0003688">
    <property type="term" value="F:DNA replication origin binding"/>
    <property type="evidence" value="ECO:0007669"/>
    <property type="project" value="TreeGrafter"/>
</dbReference>
<feature type="compositionally biased region" description="Pro residues" evidence="14">
    <location>
        <begin position="160"/>
        <end position="170"/>
    </location>
</feature>
<evidence type="ECO:0000256" key="13">
    <source>
        <dbReference type="RuleBase" id="RU365058"/>
    </source>
</evidence>
<evidence type="ECO:0000256" key="4">
    <source>
        <dbReference type="ARBA" id="ARBA00022553"/>
    </source>
</evidence>
<dbReference type="AlphaFoldDB" id="A0A8C2KUC2"/>
<proteinExistence type="inferred from homology"/>
<evidence type="ECO:0000256" key="10">
    <source>
        <dbReference type="ARBA" id="ARBA00023125"/>
    </source>
</evidence>
<keyword evidence="7 13" id="KW-0547">Nucleotide-binding</keyword>
<dbReference type="SMART" id="SM01074">
    <property type="entry name" value="Cdc6_C"/>
    <property type="match status" value="1"/>
</dbReference>
<dbReference type="Pfam" id="PF17872">
    <property type="entry name" value="AAA_lid_10"/>
    <property type="match status" value="1"/>
</dbReference>
<dbReference type="Gene3D" id="1.10.8.60">
    <property type="match status" value="1"/>
</dbReference>
<organism evidence="16 17">
    <name type="scientific">Cyprinus carpio</name>
    <name type="common">Common carp</name>
    <dbReference type="NCBI Taxonomy" id="7962"/>
    <lineage>
        <taxon>Eukaryota</taxon>
        <taxon>Metazoa</taxon>
        <taxon>Chordata</taxon>
        <taxon>Craniata</taxon>
        <taxon>Vertebrata</taxon>
        <taxon>Euteleostomi</taxon>
        <taxon>Actinopterygii</taxon>
        <taxon>Neopterygii</taxon>
        <taxon>Teleostei</taxon>
        <taxon>Ostariophysi</taxon>
        <taxon>Cypriniformes</taxon>
        <taxon>Cyprinidae</taxon>
        <taxon>Cyprininae</taxon>
        <taxon>Cyprinus</taxon>
    </lineage>
</organism>
<dbReference type="Gene3D" id="2.30.30.490">
    <property type="match status" value="1"/>
</dbReference>
<dbReference type="Pfam" id="PF00004">
    <property type="entry name" value="AAA"/>
    <property type="match status" value="1"/>
</dbReference>
<comment type="function">
    <text evidence="13">Component of the origin recognition complex (ORC) that binds origins of replication. DNA-binding is ATP-dependent, however specific DNA sequences that define origins of replication have not been identified so far. ORC is required to assemble the pre-replication complex necessary to initiate DNA replication.</text>
</comment>
<dbReference type="PANTHER" id="PTHR10763">
    <property type="entry name" value="CELL DIVISION CONTROL PROTEIN 6-RELATED"/>
    <property type="match status" value="1"/>
</dbReference>
<evidence type="ECO:0000256" key="2">
    <source>
        <dbReference type="ARBA" id="ARBA00008398"/>
    </source>
</evidence>
<evidence type="ECO:0000256" key="8">
    <source>
        <dbReference type="ARBA" id="ARBA00022840"/>
    </source>
</evidence>
<evidence type="ECO:0000256" key="5">
    <source>
        <dbReference type="ARBA" id="ARBA00022705"/>
    </source>
</evidence>
<evidence type="ECO:0000256" key="12">
    <source>
        <dbReference type="ARBA" id="ARBA00046605"/>
    </source>
</evidence>
<dbReference type="InterPro" id="IPR043151">
    <property type="entry name" value="BAH_sf"/>
</dbReference>
<dbReference type="SMART" id="SM00382">
    <property type="entry name" value="AAA"/>
    <property type="match status" value="1"/>
</dbReference>
<dbReference type="GO" id="GO:0005664">
    <property type="term" value="C:nuclear origin of replication recognition complex"/>
    <property type="evidence" value="ECO:0007669"/>
    <property type="project" value="TreeGrafter"/>
</dbReference>
<dbReference type="PROSITE" id="PS51038">
    <property type="entry name" value="BAH"/>
    <property type="match status" value="1"/>
</dbReference>
<comment type="subcellular location">
    <subcellularLocation>
        <location evidence="1 13">Nucleus</location>
    </subcellularLocation>
</comment>
<evidence type="ECO:0000313" key="16">
    <source>
        <dbReference type="Ensembl" id="ENSCCRP00020114728.1"/>
    </source>
</evidence>
<dbReference type="InterPro" id="IPR015163">
    <property type="entry name" value="Cdc6_C"/>
</dbReference>
<dbReference type="GO" id="GO:0005524">
    <property type="term" value="F:ATP binding"/>
    <property type="evidence" value="ECO:0007669"/>
    <property type="project" value="UniProtKB-KW"/>
</dbReference>
<dbReference type="CDD" id="cd08768">
    <property type="entry name" value="Cdc6_C"/>
    <property type="match status" value="1"/>
</dbReference>
<comment type="similarity">
    <text evidence="2 13">Belongs to the ORC1 family.</text>
</comment>
<feature type="compositionally biased region" description="Low complexity" evidence="14">
    <location>
        <begin position="363"/>
        <end position="378"/>
    </location>
</feature>
<dbReference type="SUPFAM" id="SSF52540">
    <property type="entry name" value="P-loop containing nucleoside triphosphate hydrolases"/>
    <property type="match status" value="1"/>
</dbReference>
<dbReference type="GO" id="GO:0003682">
    <property type="term" value="F:chromatin binding"/>
    <property type="evidence" value="ECO:0007669"/>
    <property type="project" value="InterPro"/>
</dbReference>
<protein>
    <recommendedName>
        <fullName evidence="3 13">Origin recognition complex subunit 1</fullName>
    </recommendedName>
</protein>
<keyword evidence="10 13" id="KW-0238">DNA-binding</keyword>
<keyword evidence="8 13" id="KW-0067">ATP-binding</keyword>
<feature type="compositionally biased region" description="Acidic residues" evidence="14">
    <location>
        <begin position="319"/>
        <end position="332"/>
    </location>
</feature>
<name>A0A8C2KUC2_CYPCA</name>
<dbReference type="Proteomes" id="UP000694701">
    <property type="component" value="Unplaced"/>
</dbReference>
<dbReference type="GO" id="GO:0006270">
    <property type="term" value="P:DNA replication initiation"/>
    <property type="evidence" value="ECO:0007669"/>
    <property type="project" value="TreeGrafter"/>
</dbReference>
<keyword evidence="4" id="KW-0597">Phosphoprotein</keyword>
<dbReference type="InterPro" id="IPR050311">
    <property type="entry name" value="ORC1/CDC6"/>
</dbReference>
<dbReference type="Pfam" id="PF09079">
    <property type="entry name" value="WHD_Cdc6"/>
    <property type="match status" value="1"/>
</dbReference>
<dbReference type="Pfam" id="PF01426">
    <property type="entry name" value="BAH"/>
    <property type="match status" value="1"/>
</dbReference>
<dbReference type="FunFam" id="3.40.50.300:FF:000199">
    <property type="entry name" value="Origin recognition complex subunit 1"/>
    <property type="match status" value="1"/>
</dbReference>